<evidence type="ECO:0000313" key="2">
    <source>
        <dbReference type="EMBL" id="OCF30091.1"/>
    </source>
</evidence>
<dbReference type="EMBL" id="KI894018">
    <property type="protein sequence ID" value="OCF30091.1"/>
    <property type="molecule type" value="Genomic_DNA"/>
</dbReference>
<feature type="region of interest" description="Disordered" evidence="1">
    <location>
        <begin position="1"/>
        <end position="32"/>
    </location>
</feature>
<gene>
    <name evidence="2" type="ORF">I302_01610</name>
</gene>
<accession>A0A1B9GGL7</accession>
<dbReference type="AlphaFoldDB" id="A0A1B9GGL7"/>
<proteinExistence type="predicted"/>
<organism evidence="2">
    <name type="scientific">Kwoniella bestiolae CBS 10118</name>
    <dbReference type="NCBI Taxonomy" id="1296100"/>
    <lineage>
        <taxon>Eukaryota</taxon>
        <taxon>Fungi</taxon>
        <taxon>Dikarya</taxon>
        <taxon>Basidiomycota</taxon>
        <taxon>Agaricomycotina</taxon>
        <taxon>Tremellomycetes</taxon>
        <taxon>Tremellales</taxon>
        <taxon>Cryptococcaceae</taxon>
        <taxon>Kwoniella</taxon>
    </lineage>
</organism>
<evidence type="ECO:0000256" key="1">
    <source>
        <dbReference type="SAM" id="MobiDB-lite"/>
    </source>
</evidence>
<sequence length="312" mass="33823">MSAESSTPSENTATWGSITPGQTEFFSENPPSGNLEFAVPLTAGTEMTDRVPVMVYRCLTDQSDTQSEVEKFVIDNGHFDYTLTPEKTFDVSFASNGTSMSVSHKREGSSHQMDENTRMHGMVVVKGHDNAGPSSVIRSRPDLQADAQVKGTLYLVTRLPTEENSDMPRYPPDLTNVDAVEVGVLYRVPYKPHGEMTSSSREIATMGDVHSDAASHGMGSIPEESRYNASNTRGGGDYELGSAAGMVSRSNAGGVRADTSNVRQGRFKAIIDTYTNTNTGTGAETTSSRGKQGGQLRRLFRKKRGMRRGEGM</sequence>
<dbReference type="KEGG" id="kbi:30206009"/>
<dbReference type="GeneID" id="30206009"/>
<feature type="region of interest" description="Disordered" evidence="1">
    <location>
        <begin position="211"/>
        <end position="234"/>
    </location>
</feature>
<reference evidence="2" key="2">
    <citation type="submission" date="2014-01" db="EMBL/GenBank/DDBJ databases">
        <title>Evolution of pathogenesis and genome organization in the Tremellales.</title>
        <authorList>
            <person name="Cuomo C."/>
            <person name="Litvintseva A."/>
            <person name="Heitman J."/>
            <person name="Chen Y."/>
            <person name="Sun S."/>
            <person name="Springer D."/>
            <person name="Dromer F."/>
            <person name="Young S."/>
            <person name="Zeng Q."/>
            <person name="Chapman S."/>
            <person name="Gujja S."/>
            <person name="Saif S."/>
            <person name="Birren B."/>
        </authorList>
    </citation>
    <scope>NUCLEOTIDE SEQUENCE</scope>
    <source>
        <strain evidence="2">CBS 10118</strain>
    </source>
</reference>
<protein>
    <submittedName>
        <fullName evidence="2">Uncharacterized protein</fullName>
    </submittedName>
</protein>
<dbReference type="VEuPathDB" id="FungiDB:I302_01610"/>
<reference evidence="2" key="1">
    <citation type="submission" date="2013-07" db="EMBL/GenBank/DDBJ databases">
        <title>The Genome Sequence of Cryptococcus bestiolae CBS10118.</title>
        <authorList>
            <consortium name="The Broad Institute Genome Sequencing Platform"/>
            <person name="Cuomo C."/>
            <person name="Litvintseva A."/>
            <person name="Chen Y."/>
            <person name="Heitman J."/>
            <person name="Sun S."/>
            <person name="Springer D."/>
            <person name="Dromer F."/>
            <person name="Young S.K."/>
            <person name="Zeng Q."/>
            <person name="Gargeya S."/>
            <person name="Fitzgerald M."/>
            <person name="Abouelleil A."/>
            <person name="Alvarado L."/>
            <person name="Berlin A.M."/>
            <person name="Chapman S.B."/>
            <person name="Dewar J."/>
            <person name="Goldberg J."/>
            <person name="Griggs A."/>
            <person name="Gujja S."/>
            <person name="Hansen M."/>
            <person name="Howarth C."/>
            <person name="Imamovic A."/>
            <person name="Larimer J."/>
            <person name="McCowan C."/>
            <person name="Murphy C."/>
            <person name="Pearson M."/>
            <person name="Priest M."/>
            <person name="Roberts A."/>
            <person name="Saif S."/>
            <person name="Shea T."/>
            <person name="Sykes S."/>
            <person name="Wortman J."/>
            <person name="Nusbaum C."/>
            <person name="Birren B."/>
        </authorList>
    </citation>
    <scope>NUCLEOTIDE SEQUENCE [LARGE SCALE GENOMIC DNA]</scope>
    <source>
        <strain evidence="2">CBS 10118</strain>
    </source>
</reference>
<name>A0A1B9GGL7_9TREE</name>
<dbReference type="RefSeq" id="XP_019051161.2">
    <property type="nucleotide sequence ID" value="XM_019188283.2"/>
</dbReference>